<evidence type="ECO:0000256" key="11">
    <source>
        <dbReference type="SAM" id="SignalP"/>
    </source>
</evidence>
<dbReference type="Pfam" id="PF03901">
    <property type="entry name" value="Glyco_transf_22"/>
    <property type="match status" value="1"/>
</dbReference>
<accession>G4TC16</accession>
<dbReference type="PANTHER" id="PTHR22760">
    <property type="entry name" value="GLYCOSYLTRANSFERASE"/>
    <property type="match status" value="1"/>
</dbReference>
<evidence type="ECO:0000256" key="4">
    <source>
        <dbReference type="ARBA" id="ARBA00022679"/>
    </source>
</evidence>
<feature type="signal peptide" evidence="11">
    <location>
        <begin position="1"/>
        <end position="17"/>
    </location>
</feature>
<evidence type="ECO:0000256" key="7">
    <source>
        <dbReference type="ARBA" id="ARBA00022989"/>
    </source>
</evidence>
<evidence type="ECO:0000313" key="13">
    <source>
        <dbReference type="Proteomes" id="UP000007148"/>
    </source>
</evidence>
<dbReference type="EC" id="2.4.1.-" evidence="10"/>
<keyword evidence="13" id="KW-1185">Reference proteome</keyword>
<feature type="transmembrane region" description="Helical" evidence="10">
    <location>
        <begin position="346"/>
        <end position="370"/>
    </location>
</feature>
<keyword evidence="6 10" id="KW-0256">Endoplasmic reticulum</keyword>
<name>G4TC16_SERID</name>
<comment type="caution">
    <text evidence="12">The sequence shown here is derived from an EMBL/GenBank/DDBJ whole genome shotgun (WGS) entry which is preliminary data.</text>
</comment>
<evidence type="ECO:0000256" key="8">
    <source>
        <dbReference type="ARBA" id="ARBA00023136"/>
    </source>
</evidence>
<keyword evidence="5 10" id="KW-0812">Transmembrane</keyword>
<keyword evidence="8 10" id="KW-0472">Membrane</keyword>
<dbReference type="GO" id="GO:0005789">
    <property type="term" value="C:endoplasmic reticulum membrane"/>
    <property type="evidence" value="ECO:0007669"/>
    <property type="project" value="UniProtKB-SubCell"/>
</dbReference>
<dbReference type="GO" id="GO:0006506">
    <property type="term" value="P:GPI anchor biosynthetic process"/>
    <property type="evidence" value="ECO:0007669"/>
    <property type="project" value="TreeGrafter"/>
</dbReference>
<comment type="subcellular location">
    <subcellularLocation>
        <location evidence="1 10">Endoplasmic reticulum membrane</location>
        <topology evidence="1 10">Multi-pass membrane protein</topology>
    </subcellularLocation>
</comment>
<feature type="transmembrane region" description="Helical" evidence="10">
    <location>
        <begin position="165"/>
        <end position="191"/>
    </location>
</feature>
<dbReference type="PANTHER" id="PTHR22760:SF4">
    <property type="entry name" value="GPI MANNOSYLTRANSFERASE 3"/>
    <property type="match status" value="1"/>
</dbReference>
<protein>
    <recommendedName>
        <fullName evidence="10">Mannosyltransferase</fullName>
        <ecNumber evidence="10">2.4.1.-</ecNumber>
    </recommendedName>
</protein>
<evidence type="ECO:0000256" key="10">
    <source>
        <dbReference type="RuleBase" id="RU363075"/>
    </source>
</evidence>
<evidence type="ECO:0000256" key="9">
    <source>
        <dbReference type="ARBA" id="ARBA00024708"/>
    </source>
</evidence>
<proteinExistence type="inferred from homology"/>
<dbReference type="GO" id="GO:0000026">
    <property type="term" value="F:alpha-1,2-mannosyltransferase activity"/>
    <property type="evidence" value="ECO:0007669"/>
    <property type="project" value="TreeGrafter"/>
</dbReference>
<evidence type="ECO:0000256" key="1">
    <source>
        <dbReference type="ARBA" id="ARBA00004477"/>
    </source>
</evidence>
<dbReference type="OMA" id="HHMVFNN"/>
<gene>
    <name evidence="12" type="ORF">PIIN_02719</name>
</gene>
<evidence type="ECO:0000256" key="2">
    <source>
        <dbReference type="ARBA" id="ARBA00006065"/>
    </source>
</evidence>
<reference evidence="12 13" key="1">
    <citation type="journal article" date="2011" name="PLoS Pathog.">
        <title>Endophytic Life Strategies Decoded by Genome and Transcriptome Analyses of the Mutualistic Root Symbiont Piriformospora indica.</title>
        <authorList>
            <person name="Zuccaro A."/>
            <person name="Lahrmann U."/>
            <person name="Guldener U."/>
            <person name="Langen G."/>
            <person name="Pfiffi S."/>
            <person name="Biedenkopf D."/>
            <person name="Wong P."/>
            <person name="Samans B."/>
            <person name="Grimm C."/>
            <person name="Basiewicz M."/>
            <person name="Murat C."/>
            <person name="Martin F."/>
            <person name="Kogel K.H."/>
        </authorList>
    </citation>
    <scope>NUCLEOTIDE SEQUENCE [LARGE SCALE GENOMIC DNA]</scope>
    <source>
        <strain evidence="12 13">DSM 11827</strain>
    </source>
</reference>
<keyword evidence="4 12" id="KW-0808">Transferase</keyword>
<dbReference type="InParanoid" id="G4TC16"/>
<evidence type="ECO:0000256" key="6">
    <source>
        <dbReference type="ARBA" id="ARBA00022824"/>
    </source>
</evidence>
<keyword evidence="7 10" id="KW-1133">Transmembrane helix</keyword>
<organism evidence="12 13">
    <name type="scientific">Serendipita indica (strain DSM 11827)</name>
    <name type="common">Root endophyte fungus</name>
    <name type="synonym">Piriformospora indica</name>
    <dbReference type="NCBI Taxonomy" id="1109443"/>
    <lineage>
        <taxon>Eukaryota</taxon>
        <taxon>Fungi</taxon>
        <taxon>Dikarya</taxon>
        <taxon>Basidiomycota</taxon>
        <taxon>Agaricomycotina</taxon>
        <taxon>Agaricomycetes</taxon>
        <taxon>Sebacinales</taxon>
        <taxon>Serendipitaceae</taxon>
        <taxon>Serendipita</taxon>
    </lineage>
</organism>
<dbReference type="OrthoDB" id="416834at2759"/>
<comment type="function">
    <text evidence="9">Mannosyltransferase involved in glycosylphosphatidylinositol-anchor biosynthesis. Transfers the third mannose to Man2-GlcN-acyl-PI during GPI precursor assembly.</text>
</comment>
<dbReference type="AlphaFoldDB" id="G4TC16"/>
<evidence type="ECO:0000256" key="3">
    <source>
        <dbReference type="ARBA" id="ARBA00022676"/>
    </source>
</evidence>
<dbReference type="HOGENOM" id="CLU_012353_0_1_1"/>
<dbReference type="Proteomes" id="UP000007148">
    <property type="component" value="Unassembled WGS sequence"/>
</dbReference>
<evidence type="ECO:0000256" key="5">
    <source>
        <dbReference type="ARBA" id="ARBA00022692"/>
    </source>
</evidence>
<keyword evidence="3 10" id="KW-0328">Glycosyltransferase</keyword>
<dbReference type="FunCoup" id="G4TC16">
    <property type="interactions" value="518"/>
</dbReference>
<dbReference type="InterPro" id="IPR005599">
    <property type="entry name" value="GPI_mannosylTrfase"/>
</dbReference>
<dbReference type="STRING" id="1109443.G4TC16"/>
<feature type="transmembrane region" description="Helical" evidence="10">
    <location>
        <begin position="203"/>
        <end position="224"/>
    </location>
</feature>
<evidence type="ECO:0000313" key="12">
    <source>
        <dbReference type="EMBL" id="CCA68858.1"/>
    </source>
</evidence>
<keyword evidence="11" id="KW-0732">Signal</keyword>
<dbReference type="EMBL" id="CAFZ01000041">
    <property type="protein sequence ID" value="CCA68858.1"/>
    <property type="molecule type" value="Genomic_DNA"/>
</dbReference>
<dbReference type="eggNOG" id="KOG1771">
    <property type="taxonomic scope" value="Eukaryota"/>
</dbReference>
<feature type="transmembrane region" description="Helical" evidence="10">
    <location>
        <begin position="257"/>
        <end position="283"/>
    </location>
</feature>
<feature type="chain" id="PRO_5003468951" description="Mannosyltransferase" evidence="11">
    <location>
        <begin position="18"/>
        <end position="558"/>
    </location>
</feature>
<sequence>MKTKHIIFVAVVRVLQAVLIQTFFQPDEYFQSLEVAHHAVFGYGHLTWEWSTSNPIRSILFPSLWIPVYWLLKISGLDETNALIVCPKILQGFFAAITDVSVCRLSRRLFGREYTSLTLLVSLTSFFHGLALVRTLSNSLETSLTVLALSHWPAHSPPAKSFQTLLLPLLIASVACIVRPTNAILWLYLCAEFIFQSRFSRKAITNIFSAALFVGVLSVGTMSITDSLYFGKPTFTPVNFLRVNASSVSLFYGGNPWHYYLTQAIPILLTTKLPLFFHGIFLTLSGRTPSPQLRTYARLIGWTLLVYSVAGHKEWRFIHPLLPLMHLFCVSSLCQATREIRGKSKLASTLLTPSGFCILLSLPAIVYTTFIHGRAQIAVMHHLRGLAHTDLTSIGFLTPCHSTPWASYLHRKSLDHGHAWSLGCEPPLNTPPTYMDQTTIFHHDPIAYLRINFPSTVDSTFPPSPYPTTIPGSSPSFRTTWIEKKDMVTVAYVDQWRHTWPKYLVMFGVLPQMKDQEGTTVADVLHQKGYKRVWRTWNGFEEDEKRRGGVEVWRWTST</sequence>
<feature type="transmembrane region" description="Helical" evidence="10">
    <location>
        <begin position="114"/>
        <end position="133"/>
    </location>
</feature>
<comment type="similarity">
    <text evidence="2">Belongs to the glycosyltransferase 22 family. PIGB subfamily.</text>
</comment>